<evidence type="ECO:0000256" key="3">
    <source>
        <dbReference type="ARBA" id="ARBA00022723"/>
    </source>
</evidence>
<evidence type="ECO:0000256" key="6">
    <source>
        <dbReference type="ARBA" id="ARBA00048348"/>
    </source>
</evidence>
<feature type="binding site" evidence="7">
    <location>
        <position position="99"/>
    </location>
    <ligand>
        <name>Zn(2+)</name>
        <dbReference type="ChEBI" id="CHEBI:29105"/>
    </ligand>
</feature>
<comment type="cofactor">
    <cofactor evidence="7">
        <name>Zn(2+)</name>
        <dbReference type="ChEBI" id="CHEBI:29105"/>
    </cofactor>
    <text evidence="7">Binds 1 zinc ion per subunit.</text>
</comment>
<evidence type="ECO:0000256" key="7">
    <source>
        <dbReference type="PIRSR" id="PIRSR601765-1"/>
    </source>
</evidence>
<accession>A0A8E0RSR1</accession>
<dbReference type="AlphaFoldDB" id="A0A8E0RSR1"/>
<dbReference type="SUPFAM" id="SSF53056">
    <property type="entry name" value="beta-carbonic anhydrase, cab"/>
    <property type="match status" value="1"/>
</dbReference>
<keyword evidence="4 7" id="KW-0862">Zinc</keyword>
<sequence>MERIIKGALAFTRGGRQDFLKHIKTNYKPLGILLSCVDARVYPSKILGANPGELYVVRNAGNFVPENGAGEAGTILSTLELGCLRGSVKDIIICGHSDCKAMHLLQSFGSEAENHKSDKNSASPLQKWVSQNGIKGWNKWRAKSDSIEFPAMKDHLTLNMHADQVKKLEPVDVLSQINVLQQMSNIYSYPLLSQKLMENEVRVHGLWFDIHTGQMYQFSRNKQAFLPINEETLSELVRESSS</sequence>
<proteinExistence type="inferred from homology"/>
<comment type="caution">
    <text evidence="9">The sequence shown here is derived from an EMBL/GenBank/DDBJ whole genome shotgun (WGS) entry which is preliminary data.</text>
</comment>
<comment type="similarity">
    <text evidence="1 8">Belongs to the beta-class carbonic anhydrase family.</text>
</comment>
<evidence type="ECO:0000313" key="10">
    <source>
        <dbReference type="Proteomes" id="UP000728185"/>
    </source>
</evidence>
<comment type="function">
    <text evidence="8">Reversible hydration of carbon dioxide.</text>
</comment>
<dbReference type="SMART" id="SM00947">
    <property type="entry name" value="Pro_CA"/>
    <property type="match status" value="1"/>
</dbReference>
<evidence type="ECO:0000256" key="5">
    <source>
        <dbReference type="ARBA" id="ARBA00023239"/>
    </source>
</evidence>
<evidence type="ECO:0000256" key="1">
    <source>
        <dbReference type="ARBA" id="ARBA00006217"/>
    </source>
</evidence>
<evidence type="ECO:0000313" key="9">
    <source>
        <dbReference type="EMBL" id="KAA0189413.1"/>
    </source>
</evidence>
<dbReference type="InterPro" id="IPR001765">
    <property type="entry name" value="Carbonic_anhydrase"/>
</dbReference>
<dbReference type="InterPro" id="IPR036874">
    <property type="entry name" value="Carbonic_anhydrase_sf"/>
</dbReference>
<dbReference type="GO" id="GO:0008270">
    <property type="term" value="F:zinc ion binding"/>
    <property type="evidence" value="ECO:0007669"/>
    <property type="project" value="UniProtKB-UniRule"/>
</dbReference>
<dbReference type="OrthoDB" id="10020193at2759"/>
<keyword evidence="10" id="KW-1185">Reference proteome</keyword>
<comment type="catalytic activity">
    <reaction evidence="6 8">
        <text>hydrogencarbonate + H(+) = CO2 + H2O</text>
        <dbReference type="Rhea" id="RHEA:10748"/>
        <dbReference type="ChEBI" id="CHEBI:15377"/>
        <dbReference type="ChEBI" id="CHEBI:15378"/>
        <dbReference type="ChEBI" id="CHEBI:16526"/>
        <dbReference type="ChEBI" id="CHEBI:17544"/>
        <dbReference type="EC" id="4.2.1.1"/>
    </reaction>
</comment>
<evidence type="ECO:0000256" key="8">
    <source>
        <dbReference type="RuleBase" id="RU003956"/>
    </source>
</evidence>
<dbReference type="GO" id="GO:0004089">
    <property type="term" value="F:carbonate dehydratase activity"/>
    <property type="evidence" value="ECO:0007669"/>
    <property type="project" value="UniProtKB-UniRule"/>
</dbReference>
<name>A0A8E0RSR1_9TREM</name>
<feature type="binding site" evidence="7">
    <location>
        <position position="96"/>
    </location>
    <ligand>
        <name>Zn(2+)</name>
        <dbReference type="ChEBI" id="CHEBI:29105"/>
    </ligand>
</feature>
<dbReference type="Gene3D" id="3.40.1050.10">
    <property type="entry name" value="Carbonic anhydrase"/>
    <property type="match status" value="1"/>
</dbReference>
<protein>
    <recommendedName>
        <fullName evidence="2 8">Carbonic anhydrase</fullName>
        <ecNumber evidence="2 8">4.2.1.1</ecNumber>
    </recommendedName>
    <alternativeName>
        <fullName evidence="8">Carbonate dehydratase</fullName>
    </alternativeName>
</protein>
<reference evidence="9" key="1">
    <citation type="submission" date="2019-05" db="EMBL/GenBank/DDBJ databases">
        <title>Annotation for the trematode Fasciolopsis buski.</title>
        <authorList>
            <person name="Choi Y.-J."/>
        </authorList>
    </citation>
    <scope>NUCLEOTIDE SEQUENCE</scope>
    <source>
        <strain evidence="9">HT</strain>
        <tissue evidence="9">Whole worm</tissue>
    </source>
</reference>
<dbReference type="EC" id="4.2.1.1" evidence="2 8"/>
<dbReference type="Pfam" id="PF00484">
    <property type="entry name" value="Pro_CA"/>
    <property type="match status" value="1"/>
</dbReference>
<evidence type="ECO:0000256" key="2">
    <source>
        <dbReference type="ARBA" id="ARBA00012925"/>
    </source>
</evidence>
<keyword evidence="3 7" id="KW-0479">Metal-binding</keyword>
<organism evidence="9 10">
    <name type="scientific">Fasciolopsis buskii</name>
    <dbReference type="NCBI Taxonomy" id="27845"/>
    <lineage>
        <taxon>Eukaryota</taxon>
        <taxon>Metazoa</taxon>
        <taxon>Spiralia</taxon>
        <taxon>Lophotrochozoa</taxon>
        <taxon>Platyhelminthes</taxon>
        <taxon>Trematoda</taxon>
        <taxon>Digenea</taxon>
        <taxon>Plagiorchiida</taxon>
        <taxon>Echinostomata</taxon>
        <taxon>Echinostomatoidea</taxon>
        <taxon>Fasciolidae</taxon>
        <taxon>Fasciolopsis</taxon>
    </lineage>
</organism>
<dbReference type="PANTHER" id="PTHR11002:SF76">
    <property type="entry name" value="CARBONIC ANHYDRASE"/>
    <property type="match status" value="1"/>
</dbReference>
<dbReference type="Proteomes" id="UP000728185">
    <property type="component" value="Unassembled WGS sequence"/>
</dbReference>
<dbReference type="PANTHER" id="PTHR11002">
    <property type="entry name" value="CARBONIC ANHYDRASE"/>
    <property type="match status" value="1"/>
</dbReference>
<gene>
    <name evidence="9" type="ORF">FBUS_06613</name>
</gene>
<evidence type="ECO:0000256" key="4">
    <source>
        <dbReference type="ARBA" id="ARBA00022833"/>
    </source>
</evidence>
<feature type="binding site" evidence="7">
    <location>
        <position position="38"/>
    </location>
    <ligand>
        <name>Zn(2+)</name>
        <dbReference type="ChEBI" id="CHEBI:29105"/>
    </ligand>
</feature>
<dbReference type="EMBL" id="LUCM01007745">
    <property type="protein sequence ID" value="KAA0189413.1"/>
    <property type="molecule type" value="Genomic_DNA"/>
</dbReference>
<keyword evidence="5 8" id="KW-0456">Lyase</keyword>
<feature type="binding site" evidence="7">
    <location>
        <position position="36"/>
    </location>
    <ligand>
        <name>Zn(2+)</name>
        <dbReference type="ChEBI" id="CHEBI:29105"/>
    </ligand>
</feature>